<gene>
    <name evidence="1" type="ORF">SS50377_10843</name>
</gene>
<evidence type="ECO:0000313" key="1">
    <source>
        <dbReference type="EMBL" id="EST48918.1"/>
    </source>
</evidence>
<sequence length="188" mass="19795">MLSGRQAIPRKLKNTSKLTVQRRENIGMKGKSWSPIISSCASGYNLGPQGVHHSDLICDLVRKQGSLGEHGDDVLLDGRLGALDDPADLLRALEDDEGGDVGDPEALGDALGVVLLPVDHDVDDLDGGERGHDLLQQGQRVGAVAAPVGVHDGDAEVLVGLEGGHGGGDGARYQSEVSYCAQFMRVER</sequence>
<proteinExistence type="predicted"/>
<dbReference type="EMBL" id="KI545972">
    <property type="protein sequence ID" value="EST48918.1"/>
    <property type="molecule type" value="Genomic_DNA"/>
</dbReference>
<reference evidence="1" key="1">
    <citation type="journal article" date="2014" name="PLoS Genet.">
        <title>The Genome of Spironucleus salmonicida Highlights a Fish Pathogen Adapted to Fluctuating Environments.</title>
        <authorList>
            <person name="Xu F."/>
            <person name="Jerlstrom-Hultqvist J."/>
            <person name="Einarsson E."/>
            <person name="Astvaldsson A."/>
            <person name="Svard S.G."/>
            <person name="Andersson J.O."/>
        </authorList>
    </citation>
    <scope>NUCLEOTIDE SEQUENCE</scope>
</reference>
<name>V6LXE2_9EUKA</name>
<accession>V6LXE2</accession>
<organism evidence="1">
    <name type="scientific">Spironucleus salmonicida</name>
    <dbReference type="NCBI Taxonomy" id="348837"/>
    <lineage>
        <taxon>Eukaryota</taxon>
        <taxon>Metamonada</taxon>
        <taxon>Diplomonadida</taxon>
        <taxon>Hexamitidae</taxon>
        <taxon>Hexamitinae</taxon>
        <taxon>Spironucleus</taxon>
    </lineage>
</organism>
<dbReference type="AlphaFoldDB" id="V6LXE2"/>
<protein>
    <submittedName>
        <fullName evidence="1">Uncharacterized protein</fullName>
    </submittedName>
</protein>